<dbReference type="Proteomes" id="UP000188946">
    <property type="component" value="Unassembled WGS sequence"/>
</dbReference>
<evidence type="ECO:0000313" key="4">
    <source>
        <dbReference type="EMBL" id="ONK30934.1"/>
    </source>
</evidence>
<evidence type="ECO:0000313" key="3">
    <source>
        <dbReference type="EMBL" id="ONK29649.1"/>
    </source>
</evidence>
<dbReference type="Pfam" id="PF10140">
    <property type="entry name" value="YukC"/>
    <property type="match status" value="1"/>
</dbReference>
<evidence type="ECO:0000256" key="2">
    <source>
        <dbReference type="SAM" id="Phobius"/>
    </source>
</evidence>
<organism evidence="3 5">
    <name type="scientific">Streptococcus azizii</name>
    <dbReference type="NCBI Taxonomy" id="1579424"/>
    <lineage>
        <taxon>Bacteria</taxon>
        <taxon>Bacillati</taxon>
        <taxon>Bacillota</taxon>
        <taxon>Bacilli</taxon>
        <taxon>Lactobacillales</taxon>
        <taxon>Streptococcaceae</taxon>
        <taxon>Streptococcus</taxon>
    </lineage>
</organism>
<dbReference type="EMBL" id="MSPR01000002">
    <property type="protein sequence ID" value="ONK30934.1"/>
    <property type="molecule type" value="Genomic_DNA"/>
</dbReference>
<dbReference type="EMBL" id="MSPT01000001">
    <property type="protein sequence ID" value="ONK29649.1"/>
    <property type="molecule type" value="Genomic_DNA"/>
</dbReference>
<dbReference type="AlphaFoldDB" id="A0AB36JSF6"/>
<dbReference type="Gene3D" id="1.10.510.10">
    <property type="entry name" value="Transferase(Phosphotransferase) domain 1"/>
    <property type="match status" value="1"/>
</dbReference>
<accession>A0AB36JSF6</accession>
<evidence type="ECO:0000313" key="6">
    <source>
        <dbReference type="Proteomes" id="UP000188946"/>
    </source>
</evidence>
<keyword evidence="2" id="KW-0472">Membrane</keyword>
<evidence type="ECO:0000313" key="5">
    <source>
        <dbReference type="Proteomes" id="UP000188600"/>
    </source>
</evidence>
<dbReference type="NCBIfam" id="TIGR03926">
    <property type="entry name" value="T7_EssB"/>
    <property type="match status" value="1"/>
</dbReference>
<keyword evidence="2" id="KW-1133">Transmembrane helix</keyword>
<comment type="similarity">
    <text evidence="1">Belongs to the EssB family.</text>
</comment>
<proteinExistence type="inferred from homology"/>
<feature type="transmembrane region" description="Helical" evidence="2">
    <location>
        <begin position="208"/>
        <end position="232"/>
    </location>
</feature>
<sequence>MGTSMETQKREWLIEDVKGNREVAYTLLTAEHPLFMTQKLIEEDGKLLIEGLVTDEYYGWDEVEHFINEEKLRHLLNISQLFSSLEDSIYTYELTPFNIVFSRNAEPLLVFKGIKGQIPPYEATSKEILITHFKAMIVSLLDRKISYERLLDGQLPFYKGNLFCEAVVKAENLNDLIALLHEKYQDEKKRNRETFSRVSNKVISRLKWATIGTSVIGFLSLLGILYFVLFAIPTQEMISELRLAFVHQDYSTVVSTVKNTDSKALSQDDKYIVAYSVIMTELLTEVQKEELSNISKQSNADYLRYWVLIGQAHIDEAMDIASYLDDPQLMMYGLTKKMDEVQRNPDLTSEERTEQLNSYKAKLEEFKKTYLRPETTESTTDSTKSR</sequence>
<keyword evidence="2" id="KW-0812">Transmembrane</keyword>
<evidence type="ECO:0000256" key="1">
    <source>
        <dbReference type="ARBA" id="ARBA00010163"/>
    </source>
</evidence>
<dbReference type="Proteomes" id="UP000188600">
    <property type="component" value="Unassembled WGS sequence"/>
</dbReference>
<comment type="caution">
    <text evidence="3">The sequence shown here is derived from an EMBL/GenBank/DDBJ whole genome shotgun (WGS) entry which is preliminary data.</text>
</comment>
<gene>
    <name evidence="4" type="ORF">BVE84_01880</name>
    <name evidence="3" type="ORF">BVE86_00570</name>
</gene>
<protein>
    <submittedName>
        <fullName evidence="3">Type VII secretion protein EssB</fullName>
    </submittedName>
</protein>
<name>A0AB36JSF6_9STRE</name>
<reference evidence="5 6" key="1">
    <citation type="submission" date="2016-12" db="EMBL/GenBank/DDBJ databases">
        <authorList>
            <person name="Gulvik C.A."/>
        </authorList>
    </citation>
    <scope>NUCLEOTIDE SEQUENCE [LARGE SCALE GENOMIC DNA]</scope>
    <source>
        <strain evidence="4 6">12-5202</strain>
        <strain evidence="3 5">12-5291</strain>
    </source>
</reference>
<dbReference type="InterPro" id="IPR018778">
    <property type="entry name" value="T7SS_EssB"/>
</dbReference>
<dbReference type="InterPro" id="IPR042565">
    <property type="entry name" value="T7SS_EssB_C"/>
</dbReference>
<dbReference type="Gene3D" id="1.25.40.680">
    <property type="entry name" value="Type VII secretion system EssB, C-terminal-like domain"/>
    <property type="match status" value="1"/>
</dbReference>
<keyword evidence="6" id="KW-1185">Reference proteome</keyword>